<accession>E4WSP7</accession>
<evidence type="ECO:0000313" key="1">
    <source>
        <dbReference type="EMBL" id="CBY06736.1"/>
    </source>
</evidence>
<dbReference type="InterPro" id="IPR036444">
    <property type="entry name" value="PLipase_A2_dom_sf"/>
</dbReference>
<organism evidence="1">
    <name type="scientific">Oikopleura dioica</name>
    <name type="common">Tunicate</name>
    <dbReference type="NCBI Taxonomy" id="34765"/>
    <lineage>
        <taxon>Eukaryota</taxon>
        <taxon>Metazoa</taxon>
        <taxon>Chordata</taxon>
        <taxon>Tunicata</taxon>
        <taxon>Appendicularia</taxon>
        <taxon>Copelata</taxon>
        <taxon>Oikopleuridae</taxon>
        <taxon>Oikopleura</taxon>
    </lineage>
</organism>
<reference evidence="1" key="1">
    <citation type="journal article" date="2010" name="Science">
        <title>Plasticity of animal genome architecture unmasked by rapid evolution of a pelagic tunicate.</title>
        <authorList>
            <person name="Denoeud F."/>
            <person name="Henriet S."/>
            <person name="Mungpakdee S."/>
            <person name="Aury J.M."/>
            <person name="Da Silva C."/>
            <person name="Brinkmann H."/>
            <person name="Mikhaleva J."/>
            <person name="Olsen L.C."/>
            <person name="Jubin C."/>
            <person name="Canestro C."/>
            <person name="Bouquet J.M."/>
            <person name="Danks G."/>
            <person name="Poulain J."/>
            <person name="Campsteijn C."/>
            <person name="Adamski M."/>
            <person name="Cross I."/>
            <person name="Yadetie F."/>
            <person name="Muffato M."/>
            <person name="Louis A."/>
            <person name="Butcher S."/>
            <person name="Tsagkogeorga G."/>
            <person name="Konrad A."/>
            <person name="Singh S."/>
            <person name="Jensen M.F."/>
            <person name="Cong E.H."/>
            <person name="Eikeseth-Otteraa H."/>
            <person name="Noel B."/>
            <person name="Anthouard V."/>
            <person name="Porcel B.M."/>
            <person name="Kachouri-Lafond R."/>
            <person name="Nishino A."/>
            <person name="Ugolini M."/>
            <person name="Chourrout P."/>
            <person name="Nishida H."/>
            <person name="Aasland R."/>
            <person name="Huzurbazar S."/>
            <person name="Westhof E."/>
            <person name="Delsuc F."/>
            <person name="Lehrach H."/>
            <person name="Reinhardt R."/>
            <person name="Weissenbach J."/>
            <person name="Roy S.W."/>
            <person name="Artiguenave F."/>
            <person name="Postlethwait J.H."/>
            <person name="Manak J.R."/>
            <person name="Thompson E.M."/>
            <person name="Jaillon O."/>
            <person name="Du Pasquier L."/>
            <person name="Boudinot P."/>
            <person name="Liberles D.A."/>
            <person name="Volff J.N."/>
            <person name="Philippe H."/>
            <person name="Lenhard B."/>
            <person name="Roest Crollius H."/>
            <person name="Wincker P."/>
            <person name="Chourrout D."/>
        </authorList>
    </citation>
    <scope>NUCLEOTIDE SEQUENCE [LARGE SCALE GENOMIC DNA]</scope>
</reference>
<gene>
    <name evidence="1" type="ORF">GSOID_T00005797001</name>
</gene>
<dbReference type="Gene3D" id="1.20.90.10">
    <property type="entry name" value="Phospholipase A2 domain"/>
    <property type="match status" value="1"/>
</dbReference>
<protein>
    <recommendedName>
        <fullName evidence="3">Phospholipase A2 domain-containing protein</fullName>
    </recommendedName>
</protein>
<dbReference type="OrthoDB" id="5841574at2759"/>
<dbReference type="SUPFAM" id="SSF48619">
    <property type="entry name" value="Phospholipase A2, PLA2"/>
    <property type="match status" value="1"/>
</dbReference>
<dbReference type="EMBL" id="FN653016">
    <property type="protein sequence ID" value="CBY06736.1"/>
    <property type="molecule type" value="Genomic_DNA"/>
</dbReference>
<dbReference type="Proteomes" id="UP000001307">
    <property type="component" value="Unassembled WGS sequence"/>
</dbReference>
<dbReference type="GO" id="GO:0004623">
    <property type="term" value="F:phospholipase A2 activity"/>
    <property type="evidence" value="ECO:0007669"/>
    <property type="project" value="InterPro"/>
</dbReference>
<name>E4WSP7_OIKDI</name>
<evidence type="ECO:0008006" key="3">
    <source>
        <dbReference type="Google" id="ProtNLM"/>
    </source>
</evidence>
<dbReference type="AlphaFoldDB" id="E4WSP7"/>
<dbReference type="GO" id="GO:0050482">
    <property type="term" value="P:arachidonate secretion"/>
    <property type="evidence" value="ECO:0007669"/>
    <property type="project" value="InterPro"/>
</dbReference>
<dbReference type="GO" id="GO:0006644">
    <property type="term" value="P:phospholipid metabolic process"/>
    <property type="evidence" value="ECO:0007669"/>
    <property type="project" value="InterPro"/>
</dbReference>
<proteinExistence type="predicted"/>
<keyword evidence="2" id="KW-1185">Reference proteome</keyword>
<dbReference type="InParanoid" id="E4WSP7"/>
<sequence>MDDDLFHSFEERYRNATTSSATPEAELEEVMKIKMVKNFIMYLQDVPRFGKYFNYGCHCFKENGKDFLKTLTFGKAQDRSDQVCQDHQKCHHCIKLDYGHQCKTTKGYKFEARMDSLTGVKYIQCEDEPGSCGKNLCECDKALAYDLADTQGIWSLANHVEWGAFKGDQRCEKWTPPKINLKSARFTAQLNPAKHECCGDYPRRFPFIADNGEGAEKKCCAGNIFSPYSHECCDNEVKEIGMCVGSYFPGL</sequence>
<evidence type="ECO:0000313" key="2">
    <source>
        <dbReference type="Proteomes" id="UP000001307"/>
    </source>
</evidence>